<evidence type="ECO:0000256" key="1">
    <source>
        <dbReference type="SAM" id="Phobius"/>
    </source>
</evidence>
<name>A0A3B1D284_9ZZZZ</name>
<dbReference type="AlphaFoldDB" id="A0A3B1D284"/>
<keyword evidence="1" id="KW-1133">Transmembrane helix</keyword>
<proteinExistence type="predicted"/>
<dbReference type="EMBL" id="UOGG01000105">
    <property type="protein sequence ID" value="VAX30304.1"/>
    <property type="molecule type" value="Genomic_DNA"/>
</dbReference>
<accession>A0A3B1D284</accession>
<reference evidence="2" key="1">
    <citation type="submission" date="2018-06" db="EMBL/GenBank/DDBJ databases">
        <authorList>
            <person name="Zhirakovskaya E."/>
        </authorList>
    </citation>
    <scope>NUCLEOTIDE SEQUENCE</scope>
</reference>
<keyword evidence="1" id="KW-0812">Transmembrane</keyword>
<protein>
    <submittedName>
        <fullName evidence="2">Uncharacterized protein</fullName>
    </submittedName>
</protein>
<evidence type="ECO:0000313" key="2">
    <source>
        <dbReference type="EMBL" id="VAX30304.1"/>
    </source>
</evidence>
<gene>
    <name evidence="2" type="ORF">MNBD_NITROSPINAE05-95</name>
</gene>
<dbReference type="SUPFAM" id="SSF53756">
    <property type="entry name" value="UDP-Glycosyltransferase/glycogen phosphorylase"/>
    <property type="match status" value="1"/>
</dbReference>
<dbReference type="Gene3D" id="3.40.50.2000">
    <property type="entry name" value="Glycogen Phosphorylase B"/>
    <property type="match status" value="1"/>
</dbReference>
<sequence>MQPSQNVKNILVIRSATRILNQTLKALKQEFPDAQITVLAPKSVESAVASDPLIDEVLTIADNRRMGVINYGWRQLTLLRQKKFDLAVALYNIDHGLGYSNIDFLAWASKAKSIRGYNAKGSYVELTGKSILKKSFLEKTTFIWVVLNFLATGVLFTAITLGLACEWCLRKLFSPQKTPAKTQVIRKKKTVHETQPTGDVAKVMTQV</sequence>
<feature type="transmembrane region" description="Helical" evidence="1">
    <location>
        <begin position="142"/>
        <end position="164"/>
    </location>
</feature>
<keyword evidence="1" id="KW-0472">Membrane</keyword>
<organism evidence="2">
    <name type="scientific">hydrothermal vent metagenome</name>
    <dbReference type="NCBI Taxonomy" id="652676"/>
    <lineage>
        <taxon>unclassified sequences</taxon>
        <taxon>metagenomes</taxon>
        <taxon>ecological metagenomes</taxon>
    </lineage>
</organism>